<evidence type="ECO:0000256" key="2">
    <source>
        <dbReference type="ARBA" id="ARBA00012438"/>
    </source>
</evidence>
<dbReference type="CDD" id="cd00082">
    <property type="entry name" value="HisKA"/>
    <property type="match status" value="1"/>
</dbReference>
<dbReference type="EMBL" id="CP031775">
    <property type="protein sequence ID" value="QDZ91092.1"/>
    <property type="molecule type" value="Genomic_DNA"/>
</dbReference>
<dbReference type="InterPro" id="IPR004358">
    <property type="entry name" value="Sig_transdc_His_kin-like_C"/>
</dbReference>
<dbReference type="InterPro" id="IPR036890">
    <property type="entry name" value="HATPase_C_sf"/>
</dbReference>
<dbReference type="Gene3D" id="1.10.287.130">
    <property type="match status" value="1"/>
</dbReference>
<dbReference type="InterPro" id="IPR036097">
    <property type="entry name" value="HisK_dim/P_sf"/>
</dbReference>
<evidence type="ECO:0000256" key="1">
    <source>
        <dbReference type="ARBA" id="ARBA00000085"/>
    </source>
</evidence>
<dbReference type="PANTHER" id="PTHR43065:SF50">
    <property type="entry name" value="HISTIDINE KINASE"/>
    <property type="match status" value="1"/>
</dbReference>
<reference evidence="5 6" key="1">
    <citation type="journal article" date="2019" name="Ecotoxicol. Environ. Saf.">
        <title>Microbial characterization of heavy metal resistant bacterial strains isolated from an electroplating wastewater treatment plant.</title>
        <authorList>
            <person name="Cai X."/>
            <person name="Zheng X."/>
            <person name="Zhang D."/>
            <person name="Iqbal W."/>
            <person name="Liu C."/>
            <person name="Yang B."/>
            <person name="Zhao X."/>
            <person name="Lu X."/>
            <person name="Mao Y."/>
        </authorList>
    </citation>
    <scope>NUCLEOTIDE SEQUENCE [LARGE SCALE GENOMIC DNA]</scope>
    <source>
        <strain evidence="5 6">Ni1-3</strain>
    </source>
</reference>
<feature type="domain" description="Histidine kinase" evidence="4">
    <location>
        <begin position="69"/>
        <end position="300"/>
    </location>
</feature>
<dbReference type="InterPro" id="IPR003661">
    <property type="entry name" value="HisK_dim/P_dom"/>
</dbReference>
<protein>
    <recommendedName>
        <fullName evidence="2">histidine kinase</fullName>
        <ecNumber evidence="2">2.7.13.3</ecNumber>
    </recommendedName>
</protein>
<evidence type="ECO:0000259" key="4">
    <source>
        <dbReference type="PROSITE" id="PS50109"/>
    </source>
</evidence>
<dbReference type="Pfam" id="PF02518">
    <property type="entry name" value="HATPase_c"/>
    <property type="match status" value="1"/>
</dbReference>
<evidence type="ECO:0000313" key="5">
    <source>
        <dbReference type="EMBL" id="QDZ91092.1"/>
    </source>
</evidence>
<dbReference type="InterPro" id="IPR005467">
    <property type="entry name" value="His_kinase_dom"/>
</dbReference>
<dbReference type="KEGG" id="sdeo:D0436_11785"/>
<accession>A0A5B8QYE0</accession>
<gene>
    <name evidence="5" type="ORF">D0436_11785</name>
</gene>
<evidence type="ECO:0000313" key="6">
    <source>
        <dbReference type="Proteomes" id="UP000321124"/>
    </source>
</evidence>
<dbReference type="SUPFAM" id="SSF47384">
    <property type="entry name" value="Homodimeric domain of signal transducing histidine kinase"/>
    <property type="match status" value="1"/>
</dbReference>
<sequence length="307" mass="34164">MTDSENPYYVAYQREKMARLEVELLLEDSTRQLYEKNVLLQQQIDLIRQQQQSLIQQEKLASLGTVAAGVAHEVNNPLAYILSNVRSLTCYAEDLLVMIDAADNQPIDQVKLQFIKEDLSELSSDTCQGLMRIKDIVNHLLFFARTDSSGKSAVQLADAIEFTIKIFRPMFGNIVIKREISAVPMILFNAGELNQVLMNIIVNACQACDAVSERSSEIVVCLTQADAKICLTVTDNGCGMDEYTLGRMFDAFYTTKPVGTGTGVGMSIVLQILHQHGCTIDVKSELNKGTEVMIFFPVDPSGYQIDM</sequence>
<dbReference type="InterPro" id="IPR003594">
    <property type="entry name" value="HATPase_dom"/>
</dbReference>
<dbReference type="AlphaFoldDB" id="A0A5B8QYE0"/>
<dbReference type="GO" id="GO:0000155">
    <property type="term" value="F:phosphorelay sensor kinase activity"/>
    <property type="evidence" value="ECO:0007669"/>
    <property type="project" value="InterPro"/>
</dbReference>
<name>A0A5B8QYE0_9GAMM</name>
<evidence type="ECO:0000256" key="3">
    <source>
        <dbReference type="ARBA" id="ARBA00022553"/>
    </source>
</evidence>
<keyword evidence="3" id="KW-0597">Phosphoprotein</keyword>
<comment type="catalytic activity">
    <reaction evidence="1">
        <text>ATP + protein L-histidine = ADP + protein N-phospho-L-histidine.</text>
        <dbReference type="EC" id="2.7.13.3"/>
    </reaction>
</comment>
<dbReference type="PROSITE" id="PS50109">
    <property type="entry name" value="HIS_KIN"/>
    <property type="match status" value="1"/>
</dbReference>
<dbReference type="SUPFAM" id="SSF55874">
    <property type="entry name" value="ATPase domain of HSP90 chaperone/DNA topoisomerase II/histidine kinase"/>
    <property type="match status" value="1"/>
</dbReference>
<dbReference type="Gene3D" id="3.30.565.10">
    <property type="entry name" value="Histidine kinase-like ATPase, C-terminal domain"/>
    <property type="match status" value="1"/>
</dbReference>
<dbReference type="PRINTS" id="PR00344">
    <property type="entry name" value="BCTRLSENSOR"/>
</dbReference>
<dbReference type="PANTHER" id="PTHR43065">
    <property type="entry name" value="SENSOR HISTIDINE KINASE"/>
    <property type="match status" value="1"/>
</dbReference>
<dbReference type="EC" id="2.7.13.3" evidence="2"/>
<proteinExistence type="predicted"/>
<dbReference type="RefSeq" id="WP_208658834.1">
    <property type="nucleotide sequence ID" value="NZ_CP031775.2"/>
</dbReference>
<organism evidence="5 6">
    <name type="scientific">Shewanella decolorationis</name>
    <dbReference type="NCBI Taxonomy" id="256839"/>
    <lineage>
        <taxon>Bacteria</taxon>
        <taxon>Pseudomonadati</taxon>
        <taxon>Pseudomonadota</taxon>
        <taxon>Gammaproteobacteria</taxon>
        <taxon>Alteromonadales</taxon>
        <taxon>Shewanellaceae</taxon>
        <taxon>Shewanella</taxon>
    </lineage>
</organism>
<dbReference type="SMART" id="SM00387">
    <property type="entry name" value="HATPase_c"/>
    <property type="match status" value="1"/>
</dbReference>
<dbReference type="Proteomes" id="UP000321124">
    <property type="component" value="Chromosome"/>
</dbReference>